<proteinExistence type="predicted"/>
<feature type="transmembrane region" description="Helical" evidence="1">
    <location>
        <begin position="143"/>
        <end position="165"/>
    </location>
</feature>
<dbReference type="AlphaFoldDB" id="A0A1G7ZMQ2"/>
<evidence type="ECO:0000313" key="2">
    <source>
        <dbReference type="EMBL" id="SDH09847.1"/>
    </source>
</evidence>
<dbReference type="Proteomes" id="UP000198854">
    <property type="component" value="Unassembled WGS sequence"/>
</dbReference>
<feature type="transmembrane region" description="Helical" evidence="1">
    <location>
        <begin position="113"/>
        <end position="131"/>
    </location>
</feature>
<sequence>MILQILSLCAPMLLGVQLLLTLILVKGDICPGQRGRIHKVLPVLAILWLAVAQLKMQAIMVTFAIGYFYTQVQTKKTRERGPLWMMYLANGLALAYVAIQIGEQPDLASAAHMFLQIVLFGGVLAHLLLVVARTRLQAFHRILPFVGVLAAMFTALTVLAKAYGLPKEVLDSATHNILFGLSLMIFAIVVWCWHIFTDKPVNRVQLFIALAMLLASGVFHQGLFVL</sequence>
<dbReference type="RefSeq" id="WP_093272200.1">
    <property type="nucleotide sequence ID" value="NZ_FNDD01000008.1"/>
</dbReference>
<gene>
    <name evidence="2" type="ORF">SAMN04488136_10853</name>
</gene>
<protein>
    <submittedName>
        <fullName evidence="2">Uncharacterized protein</fullName>
    </submittedName>
</protein>
<name>A0A1G7ZMQ2_9VIBR</name>
<feature type="transmembrane region" description="Helical" evidence="1">
    <location>
        <begin position="204"/>
        <end position="224"/>
    </location>
</feature>
<dbReference type="EMBL" id="FNDD01000008">
    <property type="protein sequence ID" value="SDH09847.1"/>
    <property type="molecule type" value="Genomic_DNA"/>
</dbReference>
<keyword evidence="1" id="KW-0812">Transmembrane</keyword>
<feature type="transmembrane region" description="Helical" evidence="1">
    <location>
        <begin position="81"/>
        <end position="101"/>
    </location>
</feature>
<evidence type="ECO:0000313" key="3">
    <source>
        <dbReference type="Proteomes" id="UP000198854"/>
    </source>
</evidence>
<dbReference type="OrthoDB" id="5915482at2"/>
<keyword evidence="3" id="KW-1185">Reference proteome</keyword>
<organism evidence="2 3">
    <name type="scientific">Vibrio xiamenensis</name>
    <dbReference type="NCBI Taxonomy" id="861298"/>
    <lineage>
        <taxon>Bacteria</taxon>
        <taxon>Pseudomonadati</taxon>
        <taxon>Pseudomonadota</taxon>
        <taxon>Gammaproteobacteria</taxon>
        <taxon>Vibrionales</taxon>
        <taxon>Vibrionaceae</taxon>
        <taxon>Vibrio</taxon>
    </lineage>
</organism>
<feature type="transmembrane region" description="Helical" evidence="1">
    <location>
        <begin position="177"/>
        <end position="197"/>
    </location>
</feature>
<keyword evidence="1" id="KW-0472">Membrane</keyword>
<dbReference type="STRING" id="861298.SAMN04488136_10853"/>
<evidence type="ECO:0000256" key="1">
    <source>
        <dbReference type="SAM" id="Phobius"/>
    </source>
</evidence>
<accession>A0A1G7ZMQ2</accession>
<reference evidence="2 3" key="1">
    <citation type="submission" date="2016-10" db="EMBL/GenBank/DDBJ databases">
        <authorList>
            <person name="de Groot N.N."/>
        </authorList>
    </citation>
    <scope>NUCLEOTIDE SEQUENCE [LARGE SCALE GENOMIC DNA]</scope>
    <source>
        <strain evidence="2 3">CGMCC 1.10228</strain>
    </source>
</reference>
<feature type="transmembrane region" description="Helical" evidence="1">
    <location>
        <begin position="43"/>
        <end position="69"/>
    </location>
</feature>
<keyword evidence="1" id="KW-1133">Transmembrane helix</keyword>